<evidence type="ECO:0000313" key="2">
    <source>
        <dbReference type="Proteomes" id="UP001162992"/>
    </source>
</evidence>
<protein>
    <submittedName>
        <fullName evidence="1">Uncharacterized protein</fullName>
    </submittedName>
</protein>
<sequence length="387" mass="42979">MASRFSLLPIKMYEVFQQRMHPLGKFAGRDIACMQKLQRNCCTSWRWKACRTFSACPTIAPTARPYDIASTILTAQGRTLHPNKLVPESPPPSAQDLNFLCKFVERSQRLVVLTGAGASTESGIPDYRSPNGAYNTGFKPMTHQEFVRSVTSRQRYWARSYVGWRRFLAALPGPTHKVLSKLEERSRIFGIITQNVDRLHHKAGSNPIELHGTTHVVVCLECGDLVHRQVVQEKMKELNSEWSKAVEMLEKGEAGSDVSFGLQQRPDGDIEIKDSFNEAFNIPHCDKCGGMLKPDVVFFGDNVPQARVDAAKSMIQAGDSLFVVGSSVMVMSAFRLVRLAKDCGLPVAILNIGPTRADELASIKVEARSGEVLPRLLSMLSLNVHPI</sequence>
<evidence type="ECO:0000313" key="1">
    <source>
        <dbReference type="EMBL" id="KAJ7543414.1"/>
    </source>
</evidence>
<gene>
    <name evidence="1" type="ORF">O6H91_09G037400</name>
</gene>
<name>A0ACC2CNB9_DIPCM</name>
<comment type="caution">
    <text evidence="1">The sequence shown here is derived from an EMBL/GenBank/DDBJ whole genome shotgun (WGS) entry which is preliminary data.</text>
</comment>
<reference evidence="2" key="1">
    <citation type="journal article" date="2024" name="Proc. Natl. Acad. Sci. U.S.A.">
        <title>Extraordinary preservation of gene collinearity over three hundred million years revealed in homosporous lycophytes.</title>
        <authorList>
            <person name="Li C."/>
            <person name="Wickell D."/>
            <person name="Kuo L.Y."/>
            <person name="Chen X."/>
            <person name="Nie B."/>
            <person name="Liao X."/>
            <person name="Peng D."/>
            <person name="Ji J."/>
            <person name="Jenkins J."/>
            <person name="Williams M."/>
            <person name="Shu S."/>
            <person name="Plott C."/>
            <person name="Barry K."/>
            <person name="Rajasekar S."/>
            <person name="Grimwood J."/>
            <person name="Han X."/>
            <person name="Sun S."/>
            <person name="Hou Z."/>
            <person name="He W."/>
            <person name="Dai G."/>
            <person name="Sun C."/>
            <person name="Schmutz J."/>
            <person name="Leebens-Mack J.H."/>
            <person name="Li F.W."/>
            <person name="Wang L."/>
        </authorList>
    </citation>
    <scope>NUCLEOTIDE SEQUENCE [LARGE SCALE GENOMIC DNA]</scope>
    <source>
        <strain evidence="2">cv. PW_Plant_1</strain>
    </source>
</reference>
<organism evidence="1 2">
    <name type="scientific">Diphasiastrum complanatum</name>
    <name type="common">Issler's clubmoss</name>
    <name type="synonym">Lycopodium complanatum</name>
    <dbReference type="NCBI Taxonomy" id="34168"/>
    <lineage>
        <taxon>Eukaryota</taxon>
        <taxon>Viridiplantae</taxon>
        <taxon>Streptophyta</taxon>
        <taxon>Embryophyta</taxon>
        <taxon>Tracheophyta</taxon>
        <taxon>Lycopodiopsida</taxon>
        <taxon>Lycopodiales</taxon>
        <taxon>Lycopodiaceae</taxon>
        <taxon>Lycopodioideae</taxon>
        <taxon>Diphasiastrum</taxon>
    </lineage>
</organism>
<dbReference type="Proteomes" id="UP001162992">
    <property type="component" value="Chromosome 9"/>
</dbReference>
<proteinExistence type="predicted"/>
<keyword evidence="2" id="KW-1185">Reference proteome</keyword>
<dbReference type="EMBL" id="CM055100">
    <property type="protein sequence ID" value="KAJ7543414.1"/>
    <property type="molecule type" value="Genomic_DNA"/>
</dbReference>
<accession>A0ACC2CNB9</accession>